<name>A0ABU8Q417_9SPHN</name>
<feature type="transmembrane region" description="Helical" evidence="1">
    <location>
        <begin position="30"/>
        <end position="52"/>
    </location>
</feature>
<dbReference type="Proteomes" id="UP001380365">
    <property type="component" value="Unassembled WGS sequence"/>
</dbReference>
<gene>
    <name evidence="2" type="ORF">WH159_04255</name>
</gene>
<proteinExistence type="predicted"/>
<dbReference type="RefSeq" id="WP_165284571.1">
    <property type="nucleotide sequence ID" value="NZ_JBBGZA010000001.1"/>
</dbReference>
<keyword evidence="1" id="KW-1133">Transmembrane helix</keyword>
<evidence type="ECO:0000313" key="3">
    <source>
        <dbReference type="Proteomes" id="UP001380365"/>
    </source>
</evidence>
<keyword evidence="1" id="KW-0812">Transmembrane</keyword>
<organism evidence="2 3">
    <name type="scientific">Sphingomonas molluscorum</name>
    <dbReference type="NCBI Taxonomy" id="418184"/>
    <lineage>
        <taxon>Bacteria</taxon>
        <taxon>Pseudomonadati</taxon>
        <taxon>Pseudomonadota</taxon>
        <taxon>Alphaproteobacteria</taxon>
        <taxon>Sphingomonadales</taxon>
        <taxon>Sphingomonadaceae</taxon>
        <taxon>Sphingomonas</taxon>
    </lineage>
</organism>
<accession>A0ABU8Q417</accession>
<evidence type="ECO:0000256" key="1">
    <source>
        <dbReference type="SAM" id="Phobius"/>
    </source>
</evidence>
<keyword evidence="3" id="KW-1185">Reference proteome</keyword>
<protein>
    <submittedName>
        <fullName evidence="2">Uncharacterized protein</fullName>
    </submittedName>
</protein>
<dbReference type="EMBL" id="JBBGZA010000001">
    <property type="protein sequence ID" value="MEJ5093745.1"/>
    <property type="molecule type" value="Genomic_DNA"/>
</dbReference>
<keyword evidence="1" id="KW-0472">Membrane</keyword>
<evidence type="ECO:0000313" key="2">
    <source>
        <dbReference type="EMBL" id="MEJ5093745.1"/>
    </source>
</evidence>
<reference evidence="2 3" key="1">
    <citation type="submission" date="2023-12" db="EMBL/GenBank/DDBJ databases">
        <title>Gut-associated functions are favored during microbiome assembly across C. elegans life.</title>
        <authorList>
            <person name="Zimmermann J."/>
        </authorList>
    </citation>
    <scope>NUCLEOTIDE SEQUENCE [LARGE SCALE GENOMIC DNA]</scope>
    <source>
        <strain evidence="2 3">JUb134</strain>
    </source>
</reference>
<comment type="caution">
    <text evidence="2">The sequence shown here is derived from an EMBL/GenBank/DDBJ whole genome shotgun (WGS) entry which is preliminary data.</text>
</comment>
<sequence>MIAVGCLSLVVLPLLGLVLGGLVAGPDGATWGAVAGLVVAIAISGVMGYALVKIGRRR</sequence>